<comment type="caution">
    <text evidence="5">Lacks conserved residue(s) required for the propagation of feature annotation.</text>
</comment>
<evidence type="ECO:0008006" key="8">
    <source>
        <dbReference type="Google" id="ProtNLM"/>
    </source>
</evidence>
<evidence type="ECO:0000256" key="5">
    <source>
        <dbReference type="PROSITE-ProRule" id="PRU01191"/>
    </source>
</evidence>
<evidence type="ECO:0000256" key="3">
    <source>
        <dbReference type="ARBA" id="ARBA00023163"/>
    </source>
</evidence>
<proteinExistence type="inferred from homology"/>
<dbReference type="AlphaFoldDB" id="A0ABD1NLE7"/>
<protein>
    <recommendedName>
        <fullName evidence="8">Scarecrow-like protein 15</fullName>
    </recommendedName>
</protein>
<dbReference type="Proteomes" id="UP001603857">
    <property type="component" value="Unassembled WGS sequence"/>
</dbReference>
<dbReference type="PANTHER" id="PTHR31636">
    <property type="entry name" value="OSJNBA0084A10.13 PROTEIN-RELATED"/>
    <property type="match status" value="1"/>
</dbReference>
<evidence type="ECO:0000256" key="1">
    <source>
        <dbReference type="ARBA" id="ARBA00004123"/>
    </source>
</evidence>
<evidence type="ECO:0000256" key="2">
    <source>
        <dbReference type="ARBA" id="ARBA00023015"/>
    </source>
</evidence>
<keyword evidence="3" id="KW-0804">Transcription</keyword>
<comment type="similarity">
    <text evidence="5">Belongs to the GRAS family.</text>
</comment>
<accession>A0ABD1NLE7</accession>
<feature type="region of interest" description="Leucine repeat II (LRII)" evidence="5">
    <location>
        <begin position="275"/>
        <end position="307"/>
    </location>
</feature>
<organism evidence="6 7">
    <name type="scientific">Flemingia macrophylla</name>
    <dbReference type="NCBI Taxonomy" id="520843"/>
    <lineage>
        <taxon>Eukaryota</taxon>
        <taxon>Viridiplantae</taxon>
        <taxon>Streptophyta</taxon>
        <taxon>Embryophyta</taxon>
        <taxon>Tracheophyta</taxon>
        <taxon>Spermatophyta</taxon>
        <taxon>Magnoliopsida</taxon>
        <taxon>eudicotyledons</taxon>
        <taxon>Gunneridae</taxon>
        <taxon>Pentapetalae</taxon>
        <taxon>rosids</taxon>
        <taxon>fabids</taxon>
        <taxon>Fabales</taxon>
        <taxon>Fabaceae</taxon>
        <taxon>Papilionoideae</taxon>
        <taxon>50 kb inversion clade</taxon>
        <taxon>NPAAA clade</taxon>
        <taxon>indigoferoid/millettioid clade</taxon>
        <taxon>Phaseoleae</taxon>
        <taxon>Flemingia</taxon>
    </lineage>
</organism>
<comment type="caution">
    <text evidence="6">The sequence shown here is derived from an EMBL/GenBank/DDBJ whole genome shotgun (WGS) entry which is preliminary data.</text>
</comment>
<dbReference type="EMBL" id="JBGMDY010000001">
    <property type="protein sequence ID" value="KAL2348482.1"/>
    <property type="molecule type" value="Genomic_DNA"/>
</dbReference>
<gene>
    <name evidence="6" type="ORF">Fmac_002482</name>
</gene>
<evidence type="ECO:0000313" key="6">
    <source>
        <dbReference type="EMBL" id="KAL2348482.1"/>
    </source>
</evidence>
<sequence length="397" mass="43199">MRVPVPSKPSNAALPNAGLCYEPTSVLDLCRSPSPSPCPATVPLFELEDHAALHTMDWDSIMKDLGLHDDSVFKTIHNNDFTPLDHALEFSDVYSNLAYDSENATLDQLVVTHDFNHNDFTDFIEDLIRAADCFDTRQLQVAHVILEHLNQRLRSPGGKPLQRAAFYFKEALLSLLSGSNRTPPGLSSPVHCIRAFKAFSGISPIPMFSIFTTNQIVLDHAASSFMHVIDFDIGLGIHYASLIKEIADKAPPAAEMPVLRITAVLPEEFSVESSLVSDNLNQFALELGIRVQIEFVPLRTFEAISFKAVKLVGCETSAVLLSPVIFRHLGNAAAAFLADLRRLSPGVVVFVDGEGSEEAATASAASFRCGVLSSLEYYTMMLESLDASTTAGEEGSG</sequence>
<dbReference type="GO" id="GO:0005634">
    <property type="term" value="C:nucleus"/>
    <property type="evidence" value="ECO:0007669"/>
    <property type="project" value="UniProtKB-SubCell"/>
</dbReference>
<keyword evidence="2" id="KW-0805">Transcription regulation</keyword>
<evidence type="ECO:0000256" key="4">
    <source>
        <dbReference type="ARBA" id="ARBA00023242"/>
    </source>
</evidence>
<dbReference type="PROSITE" id="PS50985">
    <property type="entry name" value="GRAS"/>
    <property type="match status" value="1"/>
</dbReference>
<keyword evidence="4" id="KW-0539">Nucleus</keyword>
<name>A0ABD1NLE7_9FABA</name>
<evidence type="ECO:0000313" key="7">
    <source>
        <dbReference type="Proteomes" id="UP001603857"/>
    </source>
</evidence>
<dbReference type="InterPro" id="IPR005202">
    <property type="entry name" value="TF_GRAS"/>
</dbReference>
<dbReference type="Pfam" id="PF03514">
    <property type="entry name" value="GRAS"/>
    <property type="match status" value="1"/>
</dbReference>
<reference evidence="6 7" key="1">
    <citation type="submission" date="2024-08" db="EMBL/GenBank/DDBJ databases">
        <title>Insights into the chromosomal genome structure of Flemingia macrophylla.</title>
        <authorList>
            <person name="Ding Y."/>
            <person name="Zhao Y."/>
            <person name="Bi W."/>
            <person name="Wu M."/>
            <person name="Zhao G."/>
            <person name="Gong Y."/>
            <person name="Li W."/>
            <person name="Zhang P."/>
        </authorList>
    </citation>
    <scope>NUCLEOTIDE SEQUENCE [LARGE SCALE GENOMIC DNA]</scope>
    <source>
        <strain evidence="6">DYQJB</strain>
        <tissue evidence="6">Leaf</tissue>
    </source>
</reference>
<comment type="subcellular location">
    <subcellularLocation>
        <location evidence="1">Nucleus</location>
    </subcellularLocation>
</comment>
<keyword evidence="7" id="KW-1185">Reference proteome</keyword>